<proteinExistence type="predicted"/>
<protein>
    <submittedName>
        <fullName evidence="2">Uncharacterized protein</fullName>
    </submittedName>
</protein>
<accession>A0ABV6DSC7</accession>
<name>A0ABV6DSC7_9BACL</name>
<gene>
    <name evidence="2" type="ORF">ACFFK0_24425</name>
</gene>
<dbReference type="Proteomes" id="UP001589776">
    <property type="component" value="Unassembled WGS sequence"/>
</dbReference>
<keyword evidence="3" id="KW-1185">Reference proteome</keyword>
<sequence>MKPSNDRNVNEKQEGLKASWEEVADTNATPGEAAVLAGEEQSSNSEPGSVRQDVPSNYRNKGESYVDTTSFEVPQHPDRLTE</sequence>
<feature type="region of interest" description="Disordered" evidence="1">
    <location>
        <begin position="1"/>
        <end position="82"/>
    </location>
</feature>
<evidence type="ECO:0000313" key="2">
    <source>
        <dbReference type="EMBL" id="MFC0215545.1"/>
    </source>
</evidence>
<organism evidence="2 3">
    <name type="scientific">Paenibacillus chartarius</name>
    <dbReference type="NCBI Taxonomy" id="747481"/>
    <lineage>
        <taxon>Bacteria</taxon>
        <taxon>Bacillati</taxon>
        <taxon>Bacillota</taxon>
        <taxon>Bacilli</taxon>
        <taxon>Bacillales</taxon>
        <taxon>Paenibacillaceae</taxon>
        <taxon>Paenibacillus</taxon>
    </lineage>
</organism>
<feature type="compositionally biased region" description="Basic and acidic residues" evidence="1">
    <location>
        <begin position="1"/>
        <end position="15"/>
    </location>
</feature>
<evidence type="ECO:0000313" key="3">
    <source>
        <dbReference type="Proteomes" id="UP001589776"/>
    </source>
</evidence>
<dbReference type="EMBL" id="JBHLWN010000098">
    <property type="protein sequence ID" value="MFC0215545.1"/>
    <property type="molecule type" value="Genomic_DNA"/>
</dbReference>
<evidence type="ECO:0000256" key="1">
    <source>
        <dbReference type="SAM" id="MobiDB-lite"/>
    </source>
</evidence>
<dbReference type="RefSeq" id="WP_377472993.1">
    <property type="nucleotide sequence ID" value="NZ_JBHLWN010000098.1"/>
</dbReference>
<reference evidence="2 3" key="1">
    <citation type="submission" date="2024-09" db="EMBL/GenBank/DDBJ databases">
        <authorList>
            <person name="Sun Q."/>
            <person name="Mori K."/>
        </authorList>
    </citation>
    <scope>NUCLEOTIDE SEQUENCE [LARGE SCALE GENOMIC DNA]</scope>
    <source>
        <strain evidence="2 3">CCM 7759</strain>
    </source>
</reference>
<comment type="caution">
    <text evidence="2">The sequence shown here is derived from an EMBL/GenBank/DDBJ whole genome shotgun (WGS) entry which is preliminary data.</text>
</comment>